<keyword evidence="2" id="KW-0805">Transcription regulation</keyword>
<comment type="similarity">
    <text evidence="1">Belongs to the sigma-70 factor family. ECF subfamily.</text>
</comment>
<proteinExistence type="inferred from homology"/>
<dbReference type="Proteomes" id="UP000184363">
    <property type="component" value="Unassembled WGS sequence"/>
</dbReference>
<dbReference type="NCBIfam" id="TIGR02937">
    <property type="entry name" value="sigma70-ECF"/>
    <property type="match status" value="1"/>
</dbReference>
<feature type="domain" description="RNA polymerase sigma-70 region 2" evidence="7">
    <location>
        <begin position="26"/>
        <end position="92"/>
    </location>
</feature>
<sequence>MTPPSPSDAELLAAHRAGDRTAFGRLVSRHERRLWSVAVRALGNPVDAEDAVQEALIAAFRGARTFRGDAAVSTWLHRIVVNACIDRMRHDRSRRTVPMPDTEPAAPRRSDPAAELTTRMAIDEALAALSVEHRLAVVLVDMEGWSVADAAQILDVRPGTVKSRCARGRAKLAVLLGHLREEAG</sequence>
<dbReference type="Pfam" id="PF04542">
    <property type="entry name" value="Sigma70_r2"/>
    <property type="match status" value="1"/>
</dbReference>
<dbReference type="InterPro" id="IPR014284">
    <property type="entry name" value="RNA_pol_sigma-70_dom"/>
</dbReference>
<dbReference type="InterPro" id="IPR013324">
    <property type="entry name" value="RNA_pol_sigma_r3/r4-like"/>
</dbReference>
<reference evidence="9 10" key="1">
    <citation type="submission" date="2016-11" db="EMBL/GenBank/DDBJ databases">
        <authorList>
            <person name="Jaros S."/>
            <person name="Januszkiewicz K."/>
            <person name="Wedrychowicz H."/>
        </authorList>
    </citation>
    <scope>NUCLEOTIDE SEQUENCE [LARGE SCALE GENOMIC DNA]</scope>
    <source>
        <strain evidence="9 10">DSM 43832</strain>
    </source>
</reference>
<feature type="domain" description="RNA polymerase sigma factor 70 region 4 type 2" evidence="8">
    <location>
        <begin position="119"/>
        <end position="172"/>
    </location>
</feature>
<keyword evidence="3" id="KW-0731">Sigma factor</keyword>
<keyword evidence="4" id="KW-0238">DNA-binding</keyword>
<dbReference type="InterPro" id="IPR036388">
    <property type="entry name" value="WH-like_DNA-bd_sf"/>
</dbReference>
<evidence type="ECO:0000256" key="5">
    <source>
        <dbReference type="ARBA" id="ARBA00023163"/>
    </source>
</evidence>
<dbReference type="GO" id="GO:0006352">
    <property type="term" value="P:DNA-templated transcription initiation"/>
    <property type="evidence" value="ECO:0007669"/>
    <property type="project" value="InterPro"/>
</dbReference>
<dbReference type="RefSeq" id="WP_073457996.1">
    <property type="nucleotide sequence ID" value="NZ_CALGVN010000021.1"/>
</dbReference>
<dbReference type="PANTHER" id="PTHR43133:SF50">
    <property type="entry name" value="ECF RNA POLYMERASE SIGMA FACTOR SIGM"/>
    <property type="match status" value="1"/>
</dbReference>
<dbReference type="SUPFAM" id="SSF88946">
    <property type="entry name" value="Sigma2 domain of RNA polymerase sigma factors"/>
    <property type="match status" value="1"/>
</dbReference>
<dbReference type="AlphaFoldDB" id="A0A1M6VGL4"/>
<evidence type="ECO:0000313" key="10">
    <source>
        <dbReference type="Proteomes" id="UP000184363"/>
    </source>
</evidence>
<evidence type="ECO:0000313" key="9">
    <source>
        <dbReference type="EMBL" id="SHK80494.1"/>
    </source>
</evidence>
<evidence type="ECO:0000256" key="6">
    <source>
        <dbReference type="SAM" id="MobiDB-lite"/>
    </source>
</evidence>
<evidence type="ECO:0000256" key="3">
    <source>
        <dbReference type="ARBA" id="ARBA00023082"/>
    </source>
</evidence>
<dbReference type="NCBIfam" id="NF007225">
    <property type="entry name" value="PRK09643.1"/>
    <property type="match status" value="1"/>
</dbReference>
<accession>A0A1M6VGL4</accession>
<dbReference type="InterPro" id="IPR013325">
    <property type="entry name" value="RNA_pol_sigma_r2"/>
</dbReference>
<dbReference type="GO" id="GO:0003677">
    <property type="term" value="F:DNA binding"/>
    <property type="evidence" value="ECO:0007669"/>
    <property type="project" value="UniProtKB-KW"/>
</dbReference>
<dbReference type="SUPFAM" id="SSF88659">
    <property type="entry name" value="Sigma3 and sigma4 domains of RNA polymerase sigma factors"/>
    <property type="match status" value="1"/>
</dbReference>
<dbReference type="EMBL" id="FRAP01000012">
    <property type="protein sequence ID" value="SHK80494.1"/>
    <property type="molecule type" value="Genomic_DNA"/>
</dbReference>
<name>A0A1M6VGL4_PSETH</name>
<dbReference type="InterPro" id="IPR039425">
    <property type="entry name" value="RNA_pol_sigma-70-like"/>
</dbReference>
<keyword evidence="5" id="KW-0804">Transcription</keyword>
<dbReference type="Pfam" id="PF08281">
    <property type="entry name" value="Sigma70_r4_2"/>
    <property type="match status" value="1"/>
</dbReference>
<dbReference type="GO" id="GO:0016987">
    <property type="term" value="F:sigma factor activity"/>
    <property type="evidence" value="ECO:0007669"/>
    <property type="project" value="UniProtKB-KW"/>
</dbReference>
<keyword evidence="10" id="KW-1185">Reference proteome</keyword>
<evidence type="ECO:0000256" key="1">
    <source>
        <dbReference type="ARBA" id="ARBA00010641"/>
    </source>
</evidence>
<dbReference type="InterPro" id="IPR013249">
    <property type="entry name" value="RNA_pol_sigma70_r4_t2"/>
</dbReference>
<evidence type="ECO:0000259" key="8">
    <source>
        <dbReference type="Pfam" id="PF08281"/>
    </source>
</evidence>
<dbReference type="STRING" id="1848.SAMN05443637_112106"/>
<dbReference type="OrthoDB" id="9780326at2"/>
<evidence type="ECO:0000256" key="2">
    <source>
        <dbReference type="ARBA" id="ARBA00023015"/>
    </source>
</evidence>
<organism evidence="9 10">
    <name type="scientific">Pseudonocardia thermophila</name>
    <dbReference type="NCBI Taxonomy" id="1848"/>
    <lineage>
        <taxon>Bacteria</taxon>
        <taxon>Bacillati</taxon>
        <taxon>Actinomycetota</taxon>
        <taxon>Actinomycetes</taxon>
        <taxon>Pseudonocardiales</taxon>
        <taxon>Pseudonocardiaceae</taxon>
        <taxon>Pseudonocardia</taxon>
    </lineage>
</organism>
<protein>
    <submittedName>
        <fullName evidence="9">RNA polymerase, sigma subunit, ECF family</fullName>
    </submittedName>
</protein>
<feature type="region of interest" description="Disordered" evidence="6">
    <location>
        <begin position="92"/>
        <end position="113"/>
    </location>
</feature>
<dbReference type="InterPro" id="IPR007627">
    <property type="entry name" value="RNA_pol_sigma70_r2"/>
</dbReference>
<evidence type="ECO:0000259" key="7">
    <source>
        <dbReference type="Pfam" id="PF04542"/>
    </source>
</evidence>
<evidence type="ECO:0000256" key="4">
    <source>
        <dbReference type="ARBA" id="ARBA00023125"/>
    </source>
</evidence>
<gene>
    <name evidence="9" type="ORF">SAMN05443637_112106</name>
</gene>
<dbReference type="Gene3D" id="1.10.10.10">
    <property type="entry name" value="Winged helix-like DNA-binding domain superfamily/Winged helix DNA-binding domain"/>
    <property type="match status" value="1"/>
</dbReference>
<dbReference type="Gene3D" id="1.10.1740.10">
    <property type="match status" value="1"/>
</dbReference>
<dbReference type="CDD" id="cd06171">
    <property type="entry name" value="Sigma70_r4"/>
    <property type="match status" value="1"/>
</dbReference>
<dbReference type="PANTHER" id="PTHR43133">
    <property type="entry name" value="RNA POLYMERASE ECF-TYPE SIGMA FACTO"/>
    <property type="match status" value="1"/>
</dbReference>